<dbReference type="EMBL" id="LJIJ01000877">
    <property type="protein sequence ID" value="ODM93980.1"/>
    <property type="molecule type" value="Genomic_DNA"/>
</dbReference>
<comment type="caution">
    <text evidence="2">The sequence shown here is derived from an EMBL/GenBank/DDBJ whole genome shotgun (WGS) entry which is preliminary data.</text>
</comment>
<sequence>MFDISPASPPSRPEDSDNIFTTPSSCNTKLTKRFATLLPSLISCRHQRISLHTPPSRSESGARQRRSQARKQGSQTRRKRLNFNSGNGDESDASVIGPHLLSKLRRHYRLN</sequence>
<evidence type="ECO:0000256" key="1">
    <source>
        <dbReference type="SAM" id="MobiDB-lite"/>
    </source>
</evidence>
<evidence type="ECO:0000313" key="2">
    <source>
        <dbReference type="EMBL" id="ODM93980.1"/>
    </source>
</evidence>
<dbReference type="AlphaFoldDB" id="A0A1D2MLS6"/>
<protein>
    <submittedName>
        <fullName evidence="2">Uncharacterized protein</fullName>
    </submittedName>
</protein>
<name>A0A1D2MLS6_ORCCI</name>
<reference evidence="2 3" key="1">
    <citation type="journal article" date="2016" name="Genome Biol. Evol.">
        <title>Gene Family Evolution Reflects Adaptation to Soil Environmental Stressors in the Genome of the Collembolan Orchesella cincta.</title>
        <authorList>
            <person name="Faddeeva-Vakhrusheva A."/>
            <person name="Derks M.F."/>
            <person name="Anvar S.Y."/>
            <person name="Agamennone V."/>
            <person name="Suring W."/>
            <person name="Smit S."/>
            <person name="van Straalen N.M."/>
            <person name="Roelofs D."/>
        </authorList>
    </citation>
    <scope>NUCLEOTIDE SEQUENCE [LARGE SCALE GENOMIC DNA]</scope>
    <source>
        <tissue evidence="2">Mixed pool</tissue>
    </source>
</reference>
<keyword evidence="3" id="KW-1185">Reference proteome</keyword>
<dbReference type="Proteomes" id="UP000094527">
    <property type="component" value="Unassembled WGS sequence"/>
</dbReference>
<feature type="compositionally biased region" description="Basic residues" evidence="1">
    <location>
        <begin position="102"/>
        <end position="111"/>
    </location>
</feature>
<evidence type="ECO:0000313" key="3">
    <source>
        <dbReference type="Proteomes" id="UP000094527"/>
    </source>
</evidence>
<organism evidence="2 3">
    <name type="scientific">Orchesella cincta</name>
    <name type="common">Springtail</name>
    <name type="synonym">Podura cincta</name>
    <dbReference type="NCBI Taxonomy" id="48709"/>
    <lineage>
        <taxon>Eukaryota</taxon>
        <taxon>Metazoa</taxon>
        <taxon>Ecdysozoa</taxon>
        <taxon>Arthropoda</taxon>
        <taxon>Hexapoda</taxon>
        <taxon>Collembola</taxon>
        <taxon>Entomobryomorpha</taxon>
        <taxon>Entomobryoidea</taxon>
        <taxon>Orchesellidae</taxon>
        <taxon>Orchesellinae</taxon>
        <taxon>Orchesella</taxon>
    </lineage>
</organism>
<accession>A0A1D2MLS6</accession>
<proteinExistence type="predicted"/>
<feature type="region of interest" description="Disordered" evidence="1">
    <location>
        <begin position="1"/>
        <end position="25"/>
    </location>
</feature>
<feature type="region of interest" description="Disordered" evidence="1">
    <location>
        <begin position="47"/>
        <end position="111"/>
    </location>
</feature>
<gene>
    <name evidence="2" type="ORF">Ocin01_12702</name>
</gene>